<proteinExistence type="predicted"/>
<protein>
    <submittedName>
        <fullName evidence="2">PPM-type phosphatase domain-containing protein</fullName>
    </submittedName>
</protein>
<dbReference type="WBParaSite" id="RSKR_0000043000.1">
    <property type="protein sequence ID" value="RSKR_0000043000.1"/>
    <property type="gene ID" value="RSKR_0000043000"/>
</dbReference>
<dbReference type="Proteomes" id="UP000095286">
    <property type="component" value="Unplaced"/>
</dbReference>
<name>A0AC35TGY1_9BILA</name>
<evidence type="ECO:0000313" key="1">
    <source>
        <dbReference type="Proteomes" id="UP000095286"/>
    </source>
</evidence>
<evidence type="ECO:0000313" key="2">
    <source>
        <dbReference type="WBParaSite" id="RSKR_0000043000.1"/>
    </source>
</evidence>
<reference evidence="2" key="1">
    <citation type="submission" date="2016-11" db="UniProtKB">
        <authorList>
            <consortium name="WormBaseParasite"/>
        </authorList>
    </citation>
    <scope>IDENTIFICATION</scope>
    <source>
        <strain evidence="2">KR3021</strain>
    </source>
</reference>
<organism evidence="1 2">
    <name type="scientific">Rhabditophanes sp. KR3021</name>
    <dbReference type="NCBI Taxonomy" id="114890"/>
    <lineage>
        <taxon>Eukaryota</taxon>
        <taxon>Metazoa</taxon>
        <taxon>Ecdysozoa</taxon>
        <taxon>Nematoda</taxon>
        <taxon>Chromadorea</taxon>
        <taxon>Rhabditida</taxon>
        <taxon>Tylenchina</taxon>
        <taxon>Panagrolaimomorpha</taxon>
        <taxon>Strongyloidoidea</taxon>
        <taxon>Alloionematidae</taxon>
        <taxon>Rhabditophanes</taxon>
    </lineage>
</organism>
<sequence>MSGTLKDDAQTQSMVSFGEDEEEGQAVLRNFHVTACAIQGGRKYMEDRCQLDIMRANDGTLEYIFAGVFDGHGGDEASIYTRKYLLQNIKTQPGFLSENDNDFLQGIKDGYLKTHNEMLIDSHNWKKHSLGYNGTAGTTATVMFIRNSKVFVGHVGDSAIYSIKERTNSSLKTVQITKDHKPEDQVERERIMKAGGNVVTKGNCPRVVWQRTLSPVLNTSRPDRMTDIPFLAIARSLGDFWSYNPITHQYVVSPEPDVFRLPISALHRGFILCSDGVTNVINERKLSDLVEAFSYQNKKLYGPKCPDYTNYARVVVNQTIIEWGSIRSDNITAIAIMLDENVCLENEGPTVEESRMSESFSLDDELTIYPSDCIVIKARGQDRERTEAIDVGYFGKTDHDYEAVSTLIGPGFVVSEDYDGMMSDDSYMVPFRPALLDIKKNEKKEPMIVKKPPKIGHIQFHGFRKTKKIPKSPKKGKENEKKGLLHSIMSTFGRLRSDDKQGKDRKSELRQTASLTALNSQSQAAKETVTIGSVFSRSYENIFSSKPPELIVPVPIIHIPTEIKTPKPSETSSDTSKKRLGKRRYESNNGSDDNSSNEETPLDSEDQPPPKKRGIWDALSHFVSNLKQ</sequence>
<accession>A0AC35TGY1</accession>